<keyword evidence="3" id="KW-1185">Reference proteome</keyword>
<evidence type="ECO:0000313" key="2">
    <source>
        <dbReference type="EMBL" id="MBL0683376.1"/>
    </source>
</evidence>
<reference evidence="2" key="1">
    <citation type="submission" date="2021-01" db="EMBL/GenBank/DDBJ databases">
        <authorList>
            <person name="Zhong Y.L."/>
        </authorList>
    </citation>
    <scope>NUCLEOTIDE SEQUENCE</scope>
    <source>
        <strain evidence="2">KCTC 23302</strain>
    </source>
</reference>
<feature type="signal peptide" evidence="1">
    <location>
        <begin position="1"/>
        <end position="25"/>
    </location>
</feature>
<dbReference type="AlphaFoldDB" id="A0A936ZW87"/>
<dbReference type="SUPFAM" id="SSF52833">
    <property type="entry name" value="Thioredoxin-like"/>
    <property type="match status" value="1"/>
</dbReference>
<comment type="caution">
    <text evidence="2">The sequence shown here is derived from an EMBL/GenBank/DDBJ whole genome shotgun (WGS) entry which is preliminary data.</text>
</comment>
<dbReference type="InterPro" id="IPR036249">
    <property type="entry name" value="Thioredoxin-like_sf"/>
</dbReference>
<accession>A0A936ZW87</accession>
<protein>
    <submittedName>
        <fullName evidence="2">Thioredoxin family protein</fullName>
    </submittedName>
</protein>
<evidence type="ECO:0000256" key="1">
    <source>
        <dbReference type="SAM" id="SignalP"/>
    </source>
</evidence>
<proteinExistence type="predicted"/>
<dbReference type="Proteomes" id="UP000651057">
    <property type="component" value="Unassembled WGS sequence"/>
</dbReference>
<evidence type="ECO:0000313" key="3">
    <source>
        <dbReference type="Proteomes" id="UP000651057"/>
    </source>
</evidence>
<sequence>MKKVFLIFISLLLNACMSTSSSVNNGGTTQDEDSIIPRQSNPDILVGKQDRKALKQEPFAIWFNKNYNDYVIDTETVENISMYLEDISIKAFMGTWCSDSKRETPTFYKILDTAKYDYRNFELITVTRDKNTPEGFEKGLDVMRVPTFIFYKEGKEIGRYVEFARETLEKDILAIVSGKPYKHSYED</sequence>
<name>A0A936ZW87_9FLAO</name>
<dbReference type="CDD" id="cd02947">
    <property type="entry name" value="TRX_family"/>
    <property type="match status" value="1"/>
</dbReference>
<feature type="chain" id="PRO_5037944783" evidence="1">
    <location>
        <begin position="26"/>
        <end position="187"/>
    </location>
</feature>
<dbReference type="Gene3D" id="3.40.30.10">
    <property type="entry name" value="Glutaredoxin"/>
    <property type="match status" value="1"/>
</dbReference>
<dbReference type="RefSeq" id="WP_201918331.1">
    <property type="nucleotide sequence ID" value="NZ_BAABAX010000005.1"/>
</dbReference>
<dbReference type="EMBL" id="JAERQJ010000003">
    <property type="protein sequence ID" value="MBL0683376.1"/>
    <property type="molecule type" value="Genomic_DNA"/>
</dbReference>
<organism evidence="2 3">
    <name type="scientific">Aquimarina mytili</name>
    <dbReference type="NCBI Taxonomy" id="874423"/>
    <lineage>
        <taxon>Bacteria</taxon>
        <taxon>Pseudomonadati</taxon>
        <taxon>Bacteroidota</taxon>
        <taxon>Flavobacteriia</taxon>
        <taxon>Flavobacteriales</taxon>
        <taxon>Flavobacteriaceae</taxon>
        <taxon>Aquimarina</taxon>
    </lineage>
</organism>
<keyword evidence="1" id="KW-0732">Signal</keyword>
<dbReference type="Pfam" id="PF14595">
    <property type="entry name" value="Thioredoxin_9"/>
    <property type="match status" value="1"/>
</dbReference>
<gene>
    <name evidence="2" type="ORF">JJQ60_07605</name>
</gene>